<accession>A0A915E209</accession>
<protein>
    <submittedName>
        <fullName evidence="3">Secreted protein</fullName>
    </submittedName>
</protein>
<feature type="transmembrane region" description="Helical" evidence="1">
    <location>
        <begin position="7"/>
        <end position="25"/>
    </location>
</feature>
<keyword evidence="1" id="KW-0472">Membrane</keyword>
<sequence>MFACRKVLTRFLVLIFVAVSKLSWLKARWKTVYFKELVVSWVSTWEFREVQAEDDLDNEEIQLDVVQPAAVSP</sequence>
<keyword evidence="1" id="KW-1133">Transmembrane helix</keyword>
<proteinExistence type="predicted"/>
<keyword evidence="2" id="KW-1185">Reference proteome</keyword>
<keyword evidence="1" id="KW-0812">Transmembrane</keyword>
<organism evidence="2 3">
    <name type="scientific">Ditylenchus dipsaci</name>
    <dbReference type="NCBI Taxonomy" id="166011"/>
    <lineage>
        <taxon>Eukaryota</taxon>
        <taxon>Metazoa</taxon>
        <taxon>Ecdysozoa</taxon>
        <taxon>Nematoda</taxon>
        <taxon>Chromadorea</taxon>
        <taxon>Rhabditida</taxon>
        <taxon>Tylenchina</taxon>
        <taxon>Tylenchomorpha</taxon>
        <taxon>Sphaerularioidea</taxon>
        <taxon>Anguinidae</taxon>
        <taxon>Anguininae</taxon>
        <taxon>Ditylenchus</taxon>
    </lineage>
</organism>
<reference evidence="3" key="1">
    <citation type="submission" date="2022-11" db="UniProtKB">
        <authorList>
            <consortium name="WormBaseParasite"/>
        </authorList>
    </citation>
    <scope>IDENTIFICATION</scope>
</reference>
<name>A0A915E209_9BILA</name>
<dbReference type="AlphaFoldDB" id="A0A915E209"/>
<dbReference type="Proteomes" id="UP000887574">
    <property type="component" value="Unplaced"/>
</dbReference>
<evidence type="ECO:0000256" key="1">
    <source>
        <dbReference type="SAM" id="Phobius"/>
    </source>
</evidence>
<evidence type="ECO:0000313" key="3">
    <source>
        <dbReference type="WBParaSite" id="jg26107"/>
    </source>
</evidence>
<evidence type="ECO:0000313" key="2">
    <source>
        <dbReference type="Proteomes" id="UP000887574"/>
    </source>
</evidence>
<dbReference type="WBParaSite" id="jg26107">
    <property type="protein sequence ID" value="jg26107"/>
    <property type="gene ID" value="jg26107"/>
</dbReference>